<evidence type="ECO:0000256" key="1">
    <source>
        <dbReference type="SAM" id="MobiDB-lite"/>
    </source>
</evidence>
<feature type="signal peptide" evidence="2">
    <location>
        <begin position="1"/>
        <end position="21"/>
    </location>
</feature>
<accession>A0A1G7HHR8</accession>
<evidence type="ECO:0000313" key="3">
    <source>
        <dbReference type="EMBL" id="SDE99891.1"/>
    </source>
</evidence>
<protein>
    <submittedName>
        <fullName evidence="3">Uncharacterized protein</fullName>
    </submittedName>
</protein>
<keyword evidence="4" id="KW-1185">Reference proteome</keyword>
<feature type="compositionally biased region" description="Polar residues" evidence="1">
    <location>
        <begin position="60"/>
        <end position="75"/>
    </location>
</feature>
<sequence>MRITRNATIFAMSIIAAAGFAQTSGTIKGTAQGAGSNTSQTDQSKVGGSQHRKQSKSKIPDQSGTNGSMSGSSATPKDDMVPQRSNGDSTNGSTSPTTLPSGSTSPEGSAAPNTSAPNGSTPNGSTTPR</sequence>
<name>A0A1G7HHR8_9BACT</name>
<organism evidence="3 4">
    <name type="scientific">Terriglobus roseus</name>
    <dbReference type="NCBI Taxonomy" id="392734"/>
    <lineage>
        <taxon>Bacteria</taxon>
        <taxon>Pseudomonadati</taxon>
        <taxon>Acidobacteriota</taxon>
        <taxon>Terriglobia</taxon>
        <taxon>Terriglobales</taxon>
        <taxon>Acidobacteriaceae</taxon>
        <taxon>Terriglobus</taxon>
    </lineage>
</organism>
<dbReference type="AlphaFoldDB" id="A0A1G7HHR8"/>
<feature type="region of interest" description="Disordered" evidence="1">
    <location>
        <begin position="26"/>
        <end position="129"/>
    </location>
</feature>
<evidence type="ECO:0000313" key="4">
    <source>
        <dbReference type="Proteomes" id="UP000182427"/>
    </source>
</evidence>
<dbReference type="RefSeq" id="WP_083344245.1">
    <property type="nucleotide sequence ID" value="NZ_LT629690.1"/>
</dbReference>
<feature type="compositionally biased region" description="Low complexity" evidence="1">
    <location>
        <begin position="89"/>
        <end position="109"/>
    </location>
</feature>
<reference evidence="3 4" key="1">
    <citation type="submission" date="2016-10" db="EMBL/GenBank/DDBJ databases">
        <authorList>
            <person name="de Groot N.N."/>
        </authorList>
    </citation>
    <scope>NUCLEOTIDE SEQUENCE [LARGE SCALE GENOMIC DNA]</scope>
    <source>
        <strain evidence="3 4">GAS232</strain>
    </source>
</reference>
<gene>
    <name evidence="3" type="ORF">SAMN05444167_1076</name>
</gene>
<dbReference type="EMBL" id="LT629690">
    <property type="protein sequence ID" value="SDE99891.1"/>
    <property type="molecule type" value="Genomic_DNA"/>
</dbReference>
<evidence type="ECO:0000256" key="2">
    <source>
        <dbReference type="SAM" id="SignalP"/>
    </source>
</evidence>
<dbReference type="Proteomes" id="UP000182427">
    <property type="component" value="Chromosome I"/>
</dbReference>
<keyword evidence="2" id="KW-0732">Signal</keyword>
<feature type="compositionally biased region" description="Polar residues" evidence="1">
    <location>
        <begin position="26"/>
        <end position="47"/>
    </location>
</feature>
<feature type="chain" id="PRO_5009241280" evidence="2">
    <location>
        <begin position="22"/>
        <end position="129"/>
    </location>
</feature>
<feature type="compositionally biased region" description="Polar residues" evidence="1">
    <location>
        <begin position="111"/>
        <end position="129"/>
    </location>
</feature>
<proteinExistence type="predicted"/>